<organism evidence="3 4">
    <name type="scientific">Kwoniella dendrophila CBS 6074</name>
    <dbReference type="NCBI Taxonomy" id="1295534"/>
    <lineage>
        <taxon>Eukaryota</taxon>
        <taxon>Fungi</taxon>
        <taxon>Dikarya</taxon>
        <taxon>Basidiomycota</taxon>
        <taxon>Agaricomycotina</taxon>
        <taxon>Tremellomycetes</taxon>
        <taxon>Tremellales</taxon>
        <taxon>Cryptococcaceae</taxon>
        <taxon>Kwoniella</taxon>
    </lineage>
</organism>
<feature type="compositionally biased region" description="Low complexity" evidence="1">
    <location>
        <begin position="116"/>
        <end position="126"/>
    </location>
</feature>
<keyword evidence="4" id="KW-1185">Reference proteome</keyword>
<gene>
    <name evidence="3" type="ORF">L201_007325</name>
</gene>
<feature type="compositionally biased region" description="Polar residues" evidence="1">
    <location>
        <begin position="339"/>
        <end position="350"/>
    </location>
</feature>
<keyword evidence="2" id="KW-0812">Transmembrane</keyword>
<keyword evidence="2" id="KW-1133">Transmembrane helix</keyword>
<feature type="region of interest" description="Disordered" evidence="1">
    <location>
        <begin position="327"/>
        <end position="453"/>
    </location>
</feature>
<evidence type="ECO:0000313" key="4">
    <source>
        <dbReference type="Proteomes" id="UP001355207"/>
    </source>
</evidence>
<dbReference type="AlphaFoldDB" id="A0AAX4K6H5"/>
<feature type="compositionally biased region" description="Basic and acidic residues" evidence="1">
    <location>
        <begin position="264"/>
        <end position="279"/>
    </location>
</feature>
<feature type="compositionally biased region" description="Low complexity" evidence="1">
    <location>
        <begin position="208"/>
        <end position="229"/>
    </location>
</feature>
<dbReference type="RefSeq" id="XP_066079130.1">
    <property type="nucleotide sequence ID" value="XM_066223033.1"/>
</dbReference>
<keyword evidence="2" id="KW-0472">Membrane</keyword>
<feature type="transmembrane region" description="Helical" evidence="2">
    <location>
        <begin position="66"/>
        <end position="90"/>
    </location>
</feature>
<accession>A0AAX4K6H5</accession>
<proteinExistence type="predicted"/>
<evidence type="ECO:0000256" key="2">
    <source>
        <dbReference type="SAM" id="Phobius"/>
    </source>
</evidence>
<feature type="compositionally biased region" description="Low complexity" evidence="1">
    <location>
        <begin position="242"/>
        <end position="257"/>
    </location>
</feature>
<dbReference type="EMBL" id="CP144107">
    <property type="protein sequence ID" value="WWC92368.1"/>
    <property type="molecule type" value="Genomic_DNA"/>
</dbReference>
<name>A0AAX4K6H5_9TREE</name>
<feature type="compositionally biased region" description="Low complexity" evidence="1">
    <location>
        <begin position="169"/>
        <end position="188"/>
    </location>
</feature>
<evidence type="ECO:0000313" key="3">
    <source>
        <dbReference type="EMBL" id="WWC92368.1"/>
    </source>
</evidence>
<feature type="region of interest" description="Disordered" evidence="1">
    <location>
        <begin position="107"/>
        <end position="192"/>
    </location>
</feature>
<reference evidence="3 4" key="1">
    <citation type="submission" date="2024-01" db="EMBL/GenBank/DDBJ databases">
        <title>Comparative genomics of Cryptococcus and Kwoniella reveals pathogenesis evolution and contrasting modes of karyotype evolution via chromosome fusion or intercentromeric recombination.</title>
        <authorList>
            <person name="Coelho M.A."/>
            <person name="David-Palma M."/>
            <person name="Shea T."/>
            <person name="Bowers K."/>
            <person name="McGinley-Smith S."/>
            <person name="Mohammad A.W."/>
            <person name="Gnirke A."/>
            <person name="Yurkov A.M."/>
            <person name="Nowrousian M."/>
            <person name="Sun S."/>
            <person name="Cuomo C.A."/>
            <person name="Heitman J."/>
        </authorList>
    </citation>
    <scope>NUCLEOTIDE SEQUENCE [LARGE SCALE GENOMIC DNA]</scope>
    <source>
        <strain evidence="3 4">CBS 6074</strain>
    </source>
</reference>
<dbReference type="Proteomes" id="UP001355207">
    <property type="component" value="Chromosome 10"/>
</dbReference>
<protein>
    <submittedName>
        <fullName evidence="3">Uncharacterized protein</fullName>
    </submittedName>
</protein>
<feature type="region of interest" description="Disordered" evidence="1">
    <location>
        <begin position="208"/>
        <end position="291"/>
    </location>
</feature>
<dbReference type="GeneID" id="91097994"/>
<sequence length="453" mass="49844">MPPPTPILPTLTLSLPVDSIPLDPTSPPLLDNLPILDKRQTYVTVSVVANNTNTNDTSSKSSSFPVAIAVPALIGGMALALAGFGIWYWWTRKIKRERREAWEARQRRKRKRAEQSARPSVSSGSSRTPALSGGQKSPINEKGFVPPVPALPKNAATQDPYKERGYGYSGQPQQPQQPQQQYQQDYGYNTQPGLEENQQQYQYDQYGQPILSPQGQNQYDYNHHQQQQGERPQYGHTRVKSNDSSNPSNPFSNANSATESTSPTKEEQPQPPIKNEKSSKRAQARMNLADSAAANANVDAAFRHQPKKPSPLALAAAEKKLAEANAPKMEHLAPPSNLPAYSSTDDNNGNAPGANRATSGEWGVALGSPNNDGKFDFNRQQQQQPQQVDYQYEDSEDPYLQQQRGKSGVYAQDPYASYHGNDNDDEQGDVYHKAAEGMGLGGNSAPKKSSRWV</sequence>
<evidence type="ECO:0000256" key="1">
    <source>
        <dbReference type="SAM" id="MobiDB-lite"/>
    </source>
</evidence>